<dbReference type="EMBL" id="CABVGX010000080">
    <property type="protein sequence ID" value="VVN39206.1"/>
    <property type="molecule type" value="Genomic_DNA"/>
</dbReference>
<sequence length="641" mass="70707">MLAMTPPPLHQSAPRHPQGLNMDITRRDFLNGVAVTIAAGLTPLQILQAAPDGRYYPPALTGLRGSHVGSFEIAHQLGWEKKVFDTDKLPISEEYDLVVVGGGLSGLSAAWFYREKHPKARILILENHDDFGGHAKRNEFSASGRTIIGYGGSEAFQSPAHLFSKEVNGLLKKLGVNIKRFETAFDRQFYPDLGLSRAVFFDKENFGEDKLVSGDPTPMVADDIAPDQLHARSIADFINDFPLPQSDRAALIALHSTPRDYLAGKTLEEKTAHLESTSYQDFLLKDVGLSAQAVKYFQSRTNDFMALSIDAVAASDAYSVGFPGFSAMNLQPISEEARAEMEEPYIYHFPDGNASLARLLVRSLIPSVAPGHTMDDIVLAAFDYAKLDQPDAPVHIRLNSTAVSVRNVGNGVNVGYSRGGQLSQVRGKHCIMACYNMIIPYLLRDLSAEQSHALSQNVKFPLVYTKVVIRNWESFQKLGVHEIYAATQPYSRIKLDYPVSMGGYDHPADPKQPIGLHMVYVPTSPNSGMNARDQARAGRGRLYGQSFEQLEAQLRDQLQRMLGPGGFKHETDILAITVNRWSHGYAYFSNSLYDNSDESERLMDLARKPVGRVSIANSDAAWSAYAHAAIDEAYRAVGEIG</sequence>
<dbReference type="Pfam" id="PF13450">
    <property type="entry name" value="NAD_binding_8"/>
    <property type="match status" value="1"/>
</dbReference>
<protein>
    <recommendedName>
        <fullName evidence="4">Spermidine dehydrogenase</fullName>
    </recommendedName>
</protein>
<dbReference type="InterPro" id="IPR006311">
    <property type="entry name" value="TAT_signal"/>
</dbReference>
<name>A0A5E6XE88_PSEFL</name>
<dbReference type="GO" id="GO:0016491">
    <property type="term" value="F:oxidoreductase activity"/>
    <property type="evidence" value="ECO:0007669"/>
    <property type="project" value="TreeGrafter"/>
</dbReference>
<evidence type="ECO:0000313" key="2">
    <source>
        <dbReference type="EMBL" id="VVN39206.1"/>
    </source>
</evidence>
<gene>
    <name evidence="2" type="ORF">PS645_05297</name>
</gene>
<dbReference type="PROSITE" id="PS51318">
    <property type="entry name" value="TAT"/>
    <property type="match status" value="1"/>
</dbReference>
<dbReference type="Gene3D" id="3.50.50.60">
    <property type="entry name" value="FAD/NAD(P)-binding domain"/>
    <property type="match status" value="1"/>
</dbReference>
<dbReference type="AlphaFoldDB" id="A0A5E6XE88"/>
<evidence type="ECO:0008006" key="4">
    <source>
        <dbReference type="Google" id="ProtNLM"/>
    </source>
</evidence>
<dbReference type="SUPFAM" id="SSF51905">
    <property type="entry name" value="FAD/NAD(P)-binding domain"/>
    <property type="match status" value="1"/>
</dbReference>
<dbReference type="InterPro" id="IPR036188">
    <property type="entry name" value="FAD/NAD-bd_sf"/>
</dbReference>
<accession>A0A5E6XE88</accession>
<dbReference type="Proteomes" id="UP000325607">
    <property type="component" value="Unassembled WGS sequence"/>
</dbReference>
<reference evidence="2 3" key="1">
    <citation type="submission" date="2019-09" db="EMBL/GenBank/DDBJ databases">
        <authorList>
            <person name="Chandra G."/>
            <person name="Truman W A."/>
        </authorList>
    </citation>
    <scope>NUCLEOTIDE SEQUENCE [LARGE SCALE GENOMIC DNA]</scope>
    <source>
        <strain evidence="2">PS645</strain>
    </source>
</reference>
<feature type="region of interest" description="Disordered" evidence="1">
    <location>
        <begin position="1"/>
        <end position="20"/>
    </location>
</feature>
<organism evidence="2 3">
    <name type="scientific">Pseudomonas fluorescens</name>
    <dbReference type="NCBI Taxonomy" id="294"/>
    <lineage>
        <taxon>Bacteria</taxon>
        <taxon>Pseudomonadati</taxon>
        <taxon>Pseudomonadota</taxon>
        <taxon>Gammaproteobacteria</taxon>
        <taxon>Pseudomonadales</taxon>
        <taxon>Pseudomonadaceae</taxon>
        <taxon>Pseudomonas</taxon>
    </lineage>
</organism>
<evidence type="ECO:0000256" key="1">
    <source>
        <dbReference type="SAM" id="MobiDB-lite"/>
    </source>
</evidence>
<dbReference type="InterPro" id="IPR050464">
    <property type="entry name" value="Zeta_carotene_desat/Oxidored"/>
</dbReference>
<proteinExistence type="predicted"/>
<dbReference type="PANTHER" id="PTHR42923">
    <property type="entry name" value="PROTOPORPHYRINOGEN OXIDASE"/>
    <property type="match status" value="1"/>
</dbReference>
<dbReference type="PANTHER" id="PTHR42923:SF3">
    <property type="entry name" value="PROTOPORPHYRINOGEN OXIDASE"/>
    <property type="match status" value="1"/>
</dbReference>
<evidence type="ECO:0000313" key="3">
    <source>
        <dbReference type="Proteomes" id="UP000325607"/>
    </source>
</evidence>